<keyword evidence="2" id="KW-1185">Reference proteome</keyword>
<dbReference type="Proteomes" id="UP000633601">
    <property type="component" value="Unassembled WGS sequence"/>
</dbReference>
<protein>
    <submittedName>
        <fullName evidence="1">Uncharacterized protein</fullName>
    </submittedName>
</protein>
<evidence type="ECO:0000313" key="1">
    <source>
        <dbReference type="EMBL" id="MBD7998175.1"/>
    </source>
</evidence>
<gene>
    <name evidence="1" type="ORF">H9640_06405</name>
</gene>
<dbReference type="RefSeq" id="WP_191789881.1">
    <property type="nucleotide sequence ID" value="NZ_JACSQE010000004.1"/>
</dbReference>
<sequence length="750" mass="80094">MSYAHDRLAAALVTAAAHHDAETRTRAATRVRDWSRHLRAVARGDVEVGSRAPAKEFPAWVTLDVLHGGFATGEPSAGGALSSEERQTARRWGVSETRQALLAGALTERGLADLDEMLRSGRFTVVHPENAALLVVAWLVRAGDIDGAARLVAEIAPYGDRLRFLPAGRPVSVTPGGVVHRYTAGDVHERLVRRRPHRQVEAQREALDVWNPFADRLLALWVETVEDGVVDAVRPAGWRDRVRAAAQEHATLSAEHTLCTAHGNPKKNLGALVRATRSVAAGAPLVARDRGRLQAAVDGMTRKRGAPGSSLLQAIREAQAHAGEAPSHAAVAGIVAGRVARRPAWSGIEDVDALVTQVAADEETRHVPAGTVVPRQIARVVRLARSAPLDDLLCEGDVPSAEVLAQLVPQVAGAVVSRGLDDDLSRVIAESYRAFRARRSVLLRNLAAQVRFAELPWVAAVDGHRASGSVGAPEGLAVARELAGSCLRRFPERIVPNTLVVELEALLADAGIDSPLVPELAADIFEGAFSRRFIEAASRTSEIAGALYQDYFGIREDLAEVVRAAGGPRARTWFADLCRRRAAAIGASDADLRFVVNGMVIEQAQILTTHNLAALVSVGAVAPDDFGPLARAAFAEARRGVVGGRTQWSRGDRHAAANTIKNAAYAWRQSVFFLAGARPDEQHELVHWFGAVTSAHSDEQAAALGPVVADLARVLAGGPRPSLPFVGWAAGPHPMLVDVVPAPGRRIDER</sequence>
<evidence type="ECO:0000313" key="2">
    <source>
        <dbReference type="Proteomes" id="UP000633601"/>
    </source>
</evidence>
<name>A0ABR8V0F7_9CELL</name>
<proteinExistence type="predicted"/>
<reference evidence="1 2" key="1">
    <citation type="submission" date="2020-08" db="EMBL/GenBank/DDBJ databases">
        <title>A Genomic Blueprint of the Chicken Gut Microbiome.</title>
        <authorList>
            <person name="Gilroy R."/>
            <person name="Ravi A."/>
            <person name="Getino M."/>
            <person name="Pursley I."/>
            <person name="Horton D.L."/>
            <person name="Alikhan N.-F."/>
            <person name="Baker D."/>
            <person name="Gharbi K."/>
            <person name="Hall N."/>
            <person name="Watson M."/>
            <person name="Adriaenssens E.M."/>
            <person name="Foster-Nyarko E."/>
            <person name="Jarju S."/>
            <person name="Secka A."/>
            <person name="Antonio M."/>
            <person name="Oren A."/>
            <person name="Chaudhuri R."/>
            <person name="La Ragione R.M."/>
            <person name="Hildebrand F."/>
            <person name="Pallen M.J."/>
        </authorList>
    </citation>
    <scope>NUCLEOTIDE SEQUENCE [LARGE SCALE GENOMIC DNA]</scope>
    <source>
        <strain evidence="1 2">Sa2CUA8</strain>
    </source>
</reference>
<dbReference type="EMBL" id="JACSQE010000004">
    <property type="protein sequence ID" value="MBD7998175.1"/>
    <property type="molecule type" value="Genomic_DNA"/>
</dbReference>
<organism evidence="1 2">
    <name type="scientific">Oerskovia gallyi</name>
    <dbReference type="NCBI Taxonomy" id="2762226"/>
    <lineage>
        <taxon>Bacteria</taxon>
        <taxon>Bacillati</taxon>
        <taxon>Actinomycetota</taxon>
        <taxon>Actinomycetes</taxon>
        <taxon>Micrococcales</taxon>
        <taxon>Cellulomonadaceae</taxon>
        <taxon>Oerskovia</taxon>
    </lineage>
</organism>
<accession>A0ABR8V0F7</accession>
<comment type="caution">
    <text evidence="1">The sequence shown here is derived from an EMBL/GenBank/DDBJ whole genome shotgun (WGS) entry which is preliminary data.</text>
</comment>